<proteinExistence type="predicted"/>
<gene>
    <name evidence="1" type="ORF">WSI_01800</name>
</gene>
<organism evidence="1 2">
    <name type="scientific">Candidatus Liberibacter asiaticus str. gxpsy</name>
    <dbReference type="NCBI Taxonomy" id="1174529"/>
    <lineage>
        <taxon>Bacteria</taxon>
        <taxon>Pseudomonadati</taxon>
        <taxon>Pseudomonadota</taxon>
        <taxon>Alphaproteobacteria</taxon>
        <taxon>Hyphomicrobiales</taxon>
        <taxon>Rhizobiaceae</taxon>
        <taxon>Liberibacter</taxon>
    </lineage>
</organism>
<evidence type="ECO:0000313" key="2">
    <source>
        <dbReference type="Proteomes" id="UP000011820"/>
    </source>
</evidence>
<accession>A0ABN4B588</accession>
<name>A0ABN4B588_LIBAS</name>
<evidence type="ECO:0000313" key="1">
    <source>
        <dbReference type="EMBL" id="AGH16730.1"/>
    </source>
</evidence>
<dbReference type="Proteomes" id="UP000011820">
    <property type="component" value="Chromosome"/>
</dbReference>
<dbReference type="EMBL" id="CP004005">
    <property type="protein sequence ID" value="AGH16730.1"/>
    <property type="molecule type" value="Genomic_DNA"/>
</dbReference>
<reference evidence="1 2" key="1">
    <citation type="journal article" date="2013" name="Genome Announc.">
        <title>Complete Genome Sequence of a Chinese Strain of 'Candidatus Liberibacter asiaticus'.</title>
        <authorList>
            <person name="Lin H."/>
            <person name="Han C.S."/>
            <person name="Liu B."/>
            <person name="Lou B."/>
            <person name="Bai X."/>
            <person name="Deng C."/>
            <person name="Civerolo E.L."/>
            <person name="Gupta G."/>
        </authorList>
    </citation>
    <scope>NUCLEOTIDE SEQUENCE [LARGE SCALE GENOMIC DNA]</scope>
    <source>
        <strain evidence="2">gxpsy</strain>
    </source>
</reference>
<keyword evidence="2" id="KW-1185">Reference proteome</keyword>
<protein>
    <submittedName>
        <fullName evidence="1">Uncharacterized protein</fullName>
    </submittedName>
</protein>
<sequence>MTIDNESDQARKGIWWMPWHAQAMKDVICCDKLWGAANKH</sequence>